<protein>
    <recommendedName>
        <fullName evidence="2">DUF2188 domain-containing protein</fullName>
    </recommendedName>
</protein>
<gene>
    <name evidence="1" type="ORF">CNECB9_2370165</name>
</gene>
<dbReference type="RefSeq" id="WP_340524195.1">
    <property type="nucleotide sequence ID" value="NZ_FMSH01000154.1"/>
</dbReference>
<dbReference type="AlphaFoldDB" id="A0A1K0IRQ4"/>
<evidence type="ECO:0000313" key="1">
    <source>
        <dbReference type="EMBL" id="SCU75591.1"/>
    </source>
</evidence>
<organism evidence="1">
    <name type="scientific">Cupriavidus necator</name>
    <name type="common">Alcaligenes eutrophus</name>
    <name type="synonym">Ralstonia eutropha</name>
    <dbReference type="NCBI Taxonomy" id="106590"/>
    <lineage>
        <taxon>Bacteria</taxon>
        <taxon>Pseudomonadati</taxon>
        <taxon>Pseudomonadota</taxon>
        <taxon>Betaproteobacteria</taxon>
        <taxon>Burkholderiales</taxon>
        <taxon>Burkholderiaceae</taxon>
        <taxon>Cupriavidus</taxon>
    </lineage>
</organism>
<reference evidence="1" key="1">
    <citation type="submission" date="2016-09" db="EMBL/GenBank/DDBJ databases">
        <authorList>
            <person name="Capua I."/>
            <person name="De Benedictis P."/>
            <person name="Joannis T."/>
            <person name="Lombin L.H."/>
            <person name="Cattoli G."/>
        </authorList>
    </citation>
    <scope>NUCLEOTIDE SEQUENCE</scope>
    <source>
        <strain evidence="1">B9</strain>
    </source>
</reference>
<evidence type="ECO:0008006" key="2">
    <source>
        <dbReference type="Google" id="ProtNLM"/>
    </source>
</evidence>
<dbReference type="EMBL" id="FMSH01000154">
    <property type="protein sequence ID" value="SCU75591.1"/>
    <property type="molecule type" value="Genomic_DNA"/>
</dbReference>
<proteinExistence type="predicted"/>
<accession>A0A1K0IRQ4</accession>
<name>A0A1K0IRQ4_CUPNE</name>
<sequence length="73" mass="8110">MPIKSIEVILTRDAQWALEYDPDNPGPVYPSRDAAIAAGLQMAMTHDAVLTIHGINDKSDAFDFRELHVPLLH</sequence>